<dbReference type="Proteomes" id="UP000799118">
    <property type="component" value="Unassembled WGS sequence"/>
</dbReference>
<proteinExistence type="predicted"/>
<gene>
    <name evidence="2" type="ORF">BT96DRAFT_929296</name>
</gene>
<feature type="region of interest" description="Disordered" evidence="1">
    <location>
        <begin position="46"/>
        <end position="65"/>
    </location>
</feature>
<reference evidence="2" key="1">
    <citation type="journal article" date="2019" name="Environ. Microbiol.">
        <title>Fungal ecological strategies reflected in gene transcription - a case study of two litter decomposers.</title>
        <authorList>
            <person name="Barbi F."/>
            <person name="Kohler A."/>
            <person name="Barry K."/>
            <person name="Baskaran P."/>
            <person name="Daum C."/>
            <person name="Fauchery L."/>
            <person name="Ihrmark K."/>
            <person name="Kuo A."/>
            <person name="LaButti K."/>
            <person name="Lipzen A."/>
            <person name="Morin E."/>
            <person name="Grigoriev I.V."/>
            <person name="Henrissat B."/>
            <person name="Lindahl B."/>
            <person name="Martin F."/>
        </authorList>
    </citation>
    <scope>NUCLEOTIDE SEQUENCE</scope>
    <source>
        <strain evidence="2">JB14</strain>
    </source>
</reference>
<feature type="region of interest" description="Disordered" evidence="1">
    <location>
        <begin position="1"/>
        <end position="31"/>
    </location>
</feature>
<feature type="compositionally biased region" description="Basic and acidic residues" evidence="1">
    <location>
        <begin position="9"/>
        <end position="20"/>
    </location>
</feature>
<dbReference type="EMBL" id="ML770151">
    <property type="protein sequence ID" value="KAE9384410.1"/>
    <property type="molecule type" value="Genomic_DNA"/>
</dbReference>
<name>A0A6A4GG30_9AGAR</name>
<accession>A0A6A4GG30</accession>
<evidence type="ECO:0000256" key="1">
    <source>
        <dbReference type="SAM" id="MobiDB-lite"/>
    </source>
</evidence>
<organism evidence="2 3">
    <name type="scientific">Gymnopus androsaceus JB14</name>
    <dbReference type="NCBI Taxonomy" id="1447944"/>
    <lineage>
        <taxon>Eukaryota</taxon>
        <taxon>Fungi</taxon>
        <taxon>Dikarya</taxon>
        <taxon>Basidiomycota</taxon>
        <taxon>Agaricomycotina</taxon>
        <taxon>Agaricomycetes</taxon>
        <taxon>Agaricomycetidae</taxon>
        <taxon>Agaricales</taxon>
        <taxon>Marasmiineae</taxon>
        <taxon>Omphalotaceae</taxon>
        <taxon>Gymnopus</taxon>
    </lineage>
</organism>
<evidence type="ECO:0000313" key="2">
    <source>
        <dbReference type="EMBL" id="KAE9384410.1"/>
    </source>
</evidence>
<keyword evidence="3" id="KW-1185">Reference proteome</keyword>
<dbReference type="AlphaFoldDB" id="A0A6A4GG30"/>
<evidence type="ECO:0000313" key="3">
    <source>
        <dbReference type="Proteomes" id="UP000799118"/>
    </source>
</evidence>
<protein>
    <submittedName>
        <fullName evidence="2">Uncharacterized protein</fullName>
    </submittedName>
</protein>
<sequence length="65" mass="7586">MSPIPKFQDPVRRRIVEKKSQNIRAPYPPNSSTSFKLLSYSQLRAPSHRIQVPQSSLKKSREQKH</sequence>